<keyword evidence="2" id="KW-0998">Cell outer membrane</keyword>
<dbReference type="RefSeq" id="WP_286304862.1">
    <property type="nucleotide sequence ID" value="NZ_AP027741.1"/>
</dbReference>
<comment type="caution">
    <text evidence="4">The sequence shown here is derived from an EMBL/GenBank/DDBJ whole genome shotgun (WGS) entry which is preliminary data.</text>
</comment>
<dbReference type="InterPro" id="IPR022272">
    <property type="entry name" value="Lipocalin_CS"/>
</dbReference>
<feature type="domain" description="Lipocalin/cytosolic fatty-acid binding" evidence="3">
    <location>
        <begin position="31"/>
        <end position="172"/>
    </location>
</feature>
<dbReference type="InterPro" id="IPR002446">
    <property type="entry name" value="Lipocalin_bac"/>
</dbReference>
<reference evidence="5" key="1">
    <citation type="journal article" date="2019" name="Int. J. Syst. Evol. Microbiol.">
        <title>The Global Catalogue of Microorganisms (GCM) 10K type strain sequencing project: providing services to taxonomists for standard genome sequencing and annotation.</title>
        <authorList>
            <consortium name="The Broad Institute Genomics Platform"/>
            <consortium name="The Broad Institute Genome Sequencing Center for Infectious Disease"/>
            <person name="Wu L."/>
            <person name="Ma J."/>
        </authorList>
    </citation>
    <scope>NUCLEOTIDE SEQUENCE [LARGE SCALE GENOMIC DNA]</scope>
    <source>
        <strain evidence="5">JCM 6886</strain>
    </source>
</reference>
<keyword evidence="5" id="KW-1185">Reference proteome</keyword>
<dbReference type="PIRSF" id="PIRSF036893">
    <property type="entry name" value="Lipocalin_ApoD"/>
    <property type="match status" value="1"/>
</dbReference>
<dbReference type="Pfam" id="PF08212">
    <property type="entry name" value="Lipocalin_2"/>
    <property type="match status" value="1"/>
</dbReference>
<dbReference type="EMBL" id="BAAADG010000003">
    <property type="protein sequence ID" value="GAA0218535.1"/>
    <property type="molecule type" value="Genomic_DNA"/>
</dbReference>
<dbReference type="Gene3D" id="2.40.128.20">
    <property type="match status" value="1"/>
</dbReference>
<keyword evidence="2" id="KW-0449">Lipoprotein</keyword>
<dbReference type="PROSITE" id="PS51257">
    <property type="entry name" value="PROKAR_LIPOPROTEIN"/>
    <property type="match status" value="1"/>
</dbReference>
<dbReference type="SUPFAM" id="SSF50814">
    <property type="entry name" value="Lipocalins"/>
    <property type="match status" value="1"/>
</dbReference>
<dbReference type="InterPro" id="IPR000566">
    <property type="entry name" value="Lipocln_cytosolic_FA-bd_dom"/>
</dbReference>
<organism evidence="4 5">
    <name type="scientific">Methylophaga marina</name>
    <dbReference type="NCBI Taxonomy" id="45495"/>
    <lineage>
        <taxon>Bacteria</taxon>
        <taxon>Pseudomonadati</taxon>
        <taxon>Pseudomonadota</taxon>
        <taxon>Gammaproteobacteria</taxon>
        <taxon>Thiotrichales</taxon>
        <taxon>Piscirickettsiaceae</taxon>
        <taxon>Methylophaga</taxon>
    </lineage>
</organism>
<evidence type="ECO:0000313" key="4">
    <source>
        <dbReference type="EMBL" id="GAA0218535.1"/>
    </source>
</evidence>
<evidence type="ECO:0000256" key="2">
    <source>
        <dbReference type="PIRNR" id="PIRNR036893"/>
    </source>
</evidence>
<dbReference type="Proteomes" id="UP001501476">
    <property type="component" value="Unassembled WGS sequence"/>
</dbReference>
<comment type="function">
    <text evidence="2">Involved in the storage or transport of lipids necessary for membrane maintenance under stressful conditions. Displays a binding preference for lysophospholipids.</text>
</comment>
<sequence>MRLSITGIIVMMMLLSGCQKSHPPIEPVSYVDIDRFMGDWYVIANIPTFIEKGAHNAIESYELNDDGTIQTTFTFHEGSFDGELKTYHPKGFITDEQTNAIWGMQFIWPIKADYRIMYLTEDYSQTIVARNKRDYVWIMARTPTIPEADYQHMLKLIENVGYDISQIQRVPQQWPEKQADK</sequence>
<dbReference type="CDD" id="cd19438">
    <property type="entry name" value="lipocalin_Blc-like"/>
    <property type="match status" value="1"/>
</dbReference>
<keyword evidence="2" id="KW-0472">Membrane</keyword>
<proteinExistence type="inferred from homology"/>
<dbReference type="PANTHER" id="PTHR10612:SF34">
    <property type="entry name" value="APOLIPOPROTEIN D"/>
    <property type="match status" value="1"/>
</dbReference>
<name>A0ABP3CZC5_9GAMM</name>
<dbReference type="InterPro" id="IPR012674">
    <property type="entry name" value="Calycin"/>
</dbReference>
<evidence type="ECO:0000259" key="3">
    <source>
        <dbReference type="Pfam" id="PF08212"/>
    </source>
</evidence>
<comment type="similarity">
    <text evidence="1 2">Belongs to the calycin superfamily. Lipocalin family.</text>
</comment>
<dbReference type="PANTHER" id="PTHR10612">
    <property type="entry name" value="APOLIPOPROTEIN D"/>
    <property type="match status" value="1"/>
</dbReference>
<comment type="subunit">
    <text evidence="2">Homodimer.</text>
</comment>
<evidence type="ECO:0000313" key="5">
    <source>
        <dbReference type="Proteomes" id="UP001501476"/>
    </source>
</evidence>
<dbReference type="InterPro" id="IPR047202">
    <property type="entry name" value="Lipocalin_Blc-like_dom"/>
</dbReference>
<protein>
    <recommendedName>
        <fullName evidence="2">Outer membrane lipoprotein Blc</fullName>
    </recommendedName>
</protein>
<keyword evidence="2" id="KW-0446">Lipid-binding</keyword>
<dbReference type="PRINTS" id="PR01171">
    <property type="entry name" value="BCTLIPOCALIN"/>
</dbReference>
<accession>A0ABP3CZC5</accession>
<dbReference type="InterPro" id="IPR022271">
    <property type="entry name" value="Lipocalin_ApoD"/>
</dbReference>
<gene>
    <name evidence="4" type="ORF">GCM10008964_07660</name>
</gene>
<evidence type="ECO:0000256" key="1">
    <source>
        <dbReference type="ARBA" id="ARBA00006889"/>
    </source>
</evidence>
<dbReference type="PROSITE" id="PS00213">
    <property type="entry name" value="LIPOCALIN"/>
    <property type="match status" value="1"/>
</dbReference>
<comment type="subcellular location">
    <subcellularLocation>
        <location evidence="2">Cell outer membrane</location>
    </subcellularLocation>
</comment>